<comment type="caution">
    <text evidence="2">The sequence shown here is derived from an EMBL/GenBank/DDBJ whole genome shotgun (WGS) entry which is preliminary data.</text>
</comment>
<proteinExistence type="predicted"/>
<dbReference type="GO" id="GO:0016817">
    <property type="term" value="F:hydrolase activity, acting on acid anhydrides"/>
    <property type="evidence" value="ECO:0007669"/>
    <property type="project" value="InterPro"/>
</dbReference>
<protein>
    <submittedName>
        <fullName evidence="2">PriCT-2 domain-containing protein</fullName>
    </submittedName>
</protein>
<gene>
    <name evidence="2" type="ORF">QNI16_21585</name>
</gene>
<dbReference type="RefSeq" id="WP_313982677.1">
    <property type="nucleotide sequence ID" value="NZ_JASJOS010000010.1"/>
</dbReference>
<evidence type="ECO:0000313" key="2">
    <source>
        <dbReference type="EMBL" id="MDJ1483105.1"/>
    </source>
</evidence>
<reference evidence="2" key="1">
    <citation type="submission" date="2023-05" db="EMBL/GenBank/DDBJ databases">
        <authorList>
            <person name="Zhang X."/>
        </authorList>
    </citation>
    <scope>NUCLEOTIDE SEQUENCE</scope>
    <source>
        <strain evidence="2">YF14B1</strain>
    </source>
</reference>
<evidence type="ECO:0000313" key="3">
    <source>
        <dbReference type="Proteomes" id="UP001241110"/>
    </source>
</evidence>
<evidence type="ECO:0000259" key="1">
    <source>
        <dbReference type="Pfam" id="PF08707"/>
    </source>
</evidence>
<dbReference type="InterPro" id="IPR014819">
    <property type="entry name" value="PriCT_2"/>
</dbReference>
<name>A0AAE3QPX2_9BACT</name>
<dbReference type="Pfam" id="PF08707">
    <property type="entry name" value="PriCT_2"/>
    <property type="match status" value="1"/>
</dbReference>
<dbReference type="AlphaFoldDB" id="A0AAE3QPX2"/>
<feature type="domain" description="Primase C-terminal 2" evidence="1">
    <location>
        <begin position="240"/>
        <end position="298"/>
    </location>
</feature>
<accession>A0AAE3QPX2</accession>
<organism evidence="2 3">
    <name type="scientific">Xanthocytophaga flava</name>
    <dbReference type="NCBI Taxonomy" id="3048013"/>
    <lineage>
        <taxon>Bacteria</taxon>
        <taxon>Pseudomonadati</taxon>
        <taxon>Bacteroidota</taxon>
        <taxon>Cytophagia</taxon>
        <taxon>Cytophagales</taxon>
        <taxon>Rhodocytophagaceae</taxon>
        <taxon>Xanthocytophaga</taxon>
    </lineage>
</organism>
<sequence length="416" mass="46944">MGRDTLGQQTINDMNLEIHVTYLPNTETKLPMTAPLMKAVLSREPRHFAQRDKIRSAKTEEEQKLLKRKSTTCMVVAGQIDWVPKADGTDEKIMVCFSGFGQIDIDGLSQYGFTPSQVRDELAKLYFVVYAGISTRGDGVWLLINLDCTDLDSYTSQWTAAHEFVYSLLDKAAGQKVKRDSKGKNPTDFRFVCPDEEGRFNLEAKPFGVKKENKPVYVAKPISTNSNRLLQLLELITDKRVDLTSNYEDWRNLGFSLAATLGESGREWFHALSQFHPKYKPAEADKQYNESLKRNGYGFTENFLFALARNHGVILKECVGLPTDKTYKSPVMHQSTPRIEPIGLTNPGHIEAFEAESKPVVPMVETGRVERFTIKSTGEQIDIVLNEHGYPADWDIPMTTEQVTTKQELSPLTHAA</sequence>
<dbReference type="EMBL" id="JASJOS010000010">
    <property type="protein sequence ID" value="MDJ1483105.1"/>
    <property type="molecule type" value="Genomic_DNA"/>
</dbReference>
<dbReference type="Proteomes" id="UP001241110">
    <property type="component" value="Unassembled WGS sequence"/>
</dbReference>